<dbReference type="PANTHER" id="PTHR35395">
    <property type="entry name" value="DUF6536 DOMAIN-CONTAINING PROTEIN"/>
    <property type="match status" value="1"/>
</dbReference>
<evidence type="ECO:0000259" key="3">
    <source>
        <dbReference type="Pfam" id="PF20163"/>
    </source>
</evidence>
<feature type="region of interest" description="Disordered" evidence="1">
    <location>
        <begin position="838"/>
        <end position="860"/>
    </location>
</feature>
<protein>
    <recommendedName>
        <fullName evidence="3">DUF6536 domain-containing protein</fullName>
    </recommendedName>
</protein>
<sequence>MAGLGILSQASGWRRAAAVNTILLALLFVGLLVSTFFIGEQTQSFMGNYFFYMGDCDRTEIYNLGIRLTLNLVATLVFSAANFVMQILNAPTREEVNTAHAKNRSVEVGVPSLANLFFVLSKFKVFAWLLLLVVSLPLHMLFNSSVFMTEFPGRLWNLTIAAEPFVTGGEFFHPGASLALPGFEAGYGRRINASTYLAEASQITQELVAIATAGSTWKRLEAEKCRKKYLKCHGGLNFKDLIVVVNTAGSSNTQGWTRSEVFDLPSDAASQWDQFVPDDQLNSLWFSTVCEMISRPARDSTACTQSCGRALGVHDEADITTPLNPNGDNDTWTIKFQASRGEEGDTTSGFARIGFNFDEFNELDVRYCLAQESKPVCKLGVSPLMTGISALCVALIATLSLLIFKNTTDDTLVTPGDAIASFIAHPDLSTENMSTLSITDRPGLISKLFRKRKGTIFALSAPREWTRRANYKGSAVSSLSWFLTYAFQLWALSILIFSYFRFGPRNTENGRMTSLDVPENAFYLALLFANKPHVVLAACYYNFNGLVTRFFMEREWNSYSLAYQPLRVTSPKGSQISTYRLQLPLYASIPLIITGGLLHWVLSSTYFLSIFEGNYLGEGGAGLRNVEDGIGFEADTLVALSYSVKTLLILSIISFVLALLPLFVSFTKLKGDMVIAGANSRVIAAACHVRPINDAKLTSVPYSPFPFKSPWAQENGGEGRNLPSAPSPSEAQSPRDTRLMSVYRSRASSDAHLMEPPTPTPLLHAWSLPSPYHDGSSRDTKVSMYRPRAASEAQSLDPFAPYRQSRPPSTLYNVRSAADTRSMISPRSRAASDAQTIIPPTPRAYGRTALPSPYDPTLPQDPRTVQYYRQRATSDAQSIIEPPSTPAVQQARPPSVWGQLKFEPNHQHDQTPPLPTGGLEPPSAPWVDSYKDEKASPLVQTIRLNESRRKLPFGGLSIVTPASLSGRRLPWGDVKAEANPASTPATPYTQSAVNQRSMVLNEFRNEMEVEKARLRLTRRKLRWGVVATIVPLGDQSASPQGTLGEKEKESNIGIGHLTFGTVENGVVRPEIGRTYE</sequence>
<dbReference type="PANTHER" id="PTHR35395:SF1">
    <property type="entry name" value="DUF6536 DOMAIN-CONTAINING PROTEIN"/>
    <property type="match status" value="1"/>
</dbReference>
<dbReference type="Proteomes" id="UP000233524">
    <property type="component" value="Unassembled WGS sequence"/>
</dbReference>
<evidence type="ECO:0000256" key="2">
    <source>
        <dbReference type="SAM" id="Phobius"/>
    </source>
</evidence>
<dbReference type="STRING" id="41688.A0A2N3N439"/>
<feature type="region of interest" description="Disordered" evidence="1">
    <location>
        <begin position="713"/>
        <end position="737"/>
    </location>
</feature>
<feature type="transmembrane region" description="Helical" evidence="2">
    <location>
        <begin position="479"/>
        <end position="500"/>
    </location>
</feature>
<gene>
    <name evidence="4" type="ORF">jhhlp_005788</name>
</gene>
<name>A0A2N3N439_9PEZI</name>
<evidence type="ECO:0000256" key="1">
    <source>
        <dbReference type="SAM" id="MobiDB-lite"/>
    </source>
</evidence>
<dbReference type="OrthoDB" id="5429634at2759"/>
<feature type="transmembrane region" description="Helical" evidence="2">
    <location>
        <begin position="647"/>
        <end position="666"/>
    </location>
</feature>
<dbReference type="Pfam" id="PF20163">
    <property type="entry name" value="DUF6536"/>
    <property type="match status" value="1"/>
</dbReference>
<keyword evidence="2" id="KW-0472">Membrane</keyword>
<feature type="transmembrane region" description="Helical" evidence="2">
    <location>
        <begin position="68"/>
        <end position="88"/>
    </location>
</feature>
<reference evidence="4 5" key="1">
    <citation type="journal article" date="2017" name="G3 (Bethesda)">
        <title>First Draft Genome Sequence of the Pathogenic Fungus Lomentospora prolificans (Formerly Scedosporium prolificans).</title>
        <authorList>
            <person name="Luo R."/>
            <person name="Zimin A."/>
            <person name="Workman R."/>
            <person name="Fan Y."/>
            <person name="Pertea G."/>
            <person name="Grossman N."/>
            <person name="Wear M.P."/>
            <person name="Jia B."/>
            <person name="Miller H."/>
            <person name="Casadevall A."/>
            <person name="Timp W."/>
            <person name="Zhang S.X."/>
            <person name="Salzberg S.L."/>
        </authorList>
    </citation>
    <scope>NUCLEOTIDE SEQUENCE [LARGE SCALE GENOMIC DNA]</scope>
    <source>
        <strain evidence="4 5">JHH-5317</strain>
    </source>
</reference>
<feature type="transmembrane region" description="Helical" evidence="2">
    <location>
        <begin position="384"/>
        <end position="404"/>
    </location>
</feature>
<feature type="transmembrane region" description="Helical" evidence="2">
    <location>
        <begin position="583"/>
        <end position="602"/>
    </location>
</feature>
<feature type="transmembrane region" description="Helical" evidence="2">
    <location>
        <begin position="125"/>
        <end position="142"/>
    </location>
</feature>
<proteinExistence type="predicted"/>
<keyword evidence="5" id="KW-1185">Reference proteome</keyword>
<accession>A0A2N3N439</accession>
<dbReference type="InterPro" id="IPR046623">
    <property type="entry name" value="DUF6536"/>
</dbReference>
<keyword evidence="2" id="KW-1133">Transmembrane helix</keyword>
<feature type="transmembrane region" description="Helical" evidence="2">
    <location>
        <begin position="17"/>
        <end position="38"/>
    </location>
</feature>
<dbReference type="InParanoid" id="A0A2N3N439"/>
<dbReference type="VEuPathDB" id="FungiDB:jhhlp_005788"/>
<dbReference type="AlphaFoldDB" id="A0A2N3N439"/>
<comment type="caution">
    <text evidence="4">The sequence shown here is derived from an EMBL/GenBank/DDBJ whole genome shotgun (WGS) entry which is preliminary data.</text>
</comment>
<dbReference type="EMBL" id="NLAX01000701">
    <property type="protein sequence ID" value="PKS07188.1"/>
    <property type="molecule type" value="Genomic_DNA"/>
</dbReference>
<feature type="region of interest" description="Disordered" evidence="1">
    <location>
        <begin position="873"/>
        <end position="920"/>
    </location>
</feature>
<evidence type="ECO:0000313" key="5">
    <source>
        <dbReference type="Proteomes" id="UP000233524"/>
    </source>
</evidence>
<organism evidence="4 5">
    <name type="scientific">Lomentospora prolificans</name>
    <dbReference type="NCBI Taxonomy" id="41688"/>
    <lineage>
        <taxon>Eukaryota</taxon>
        <taxon>Fungi</taxon>
        <taxon>Dikarya</taxon>
        <taxon>Ascomycota</taxon>
        <taxon>Pezizomycotina</taxon>
        <taxon>Sordariomycetes</taxon>
        <taxon>Hypocreomycetidae</taxon>
        <taxon>Microascales</taxon>
        <taxon>Microascaceae</taxon>
        <taxon>Lomentospora</taxon>
    </lineage>
</organism>
<feature type="compositionally biased region" description="Low complexity" evidence="1">
    <location>
        <begin position="723"/>
        <end position="732"/>
    </location>
</feature>
<evidence type="ECO:0000313" key="4">
    <source>
        <dbReference type="EMBL" id="PKS07188.1"/>
    </source>
</evidence>
<keyword evidence="2" id="KW-0812">Transmembrane</keyword>
<feature type="domain" description="DUF6536" evidence="3">
    <location>
        <begin position="13"/>
        <end position="163"/>
    </location>
</feature>